<dbReference type="FunFam" id="1.10.150.20:FF:000041">
    <property type="entry name" value="DNA-directed RNA polymerase"/>
    <property type="match status" value="1"/>
</dbReference>
<evidence type="ECO:0000256" key="1">
    <source>
        <dbReference type="ARBA" id="ARBA00004026"/>
    </source>
</evidence>
<dbReference type="Proteomes" id="UP000015441">
    <property type="component" value="Unassembled WGS sequence"/>
</dbReference>
<dbReference type="FunCoup" id="N1J6V7">
    <property type="interactions" value="221"/>
</dbReference>
<evidence type="ECO:0000256" key="10">
    <source>
        <dbReference type="ARBA" id="ARBA00048552"/>
    </source>
</evidence>
<evidence type="ECO:0000313" key="13">
    <source>
        <dbReference type="EMBL" id="CCU75925.1"/>
    </source>
</evidence>
<dbReference type="InParanoid" id="N1J6V7"/>
<dbReference type="OrthoDB" id="276422at2759"/>
<keyword evidence="8" id="KW-0496">Mitochondrion</keyword>
<comment type="catalytic activity">
    <reaction evidence="10 11">
        <text>RNA(n) + a ribonucleoside 5'-triphosphate = RNA(n+1) + diphosphate</text>
        <dbReference type="Rhea" id="RHEA:21248"/>
        <dbReference type="Rhea" id="RHEA-COMP:14527"/>
        <dbReference type="Rhea" id="RHEA-COMP:17342"/>
        <dbReference type="ChEBI" id="CHEBI:33019"/>
        <dbReference type="ChEBI" id="CHEBI:61557"/>
        <dbReference type="ChEBI" id="CHEBI:140395"/>
        <dbReference type="EC" id="2.7.7.6"/>
    </reaction>
</comment>
<comment type="similarity">
    <text evidence="3 11">Belongs to the phage and mitochondrial RNA polymerase family.</text>
</comment>
<keyword evidence="6 11" id="KW-0548">Nucleotidyltransferase</keyword>
<dbReference type="STRING" id="546991.N1J6V7"/>
<name>N1J6V7_BLUG1</name>
<dbReference type="FunFam" id="1.10.287.280:FF:000001">
    <property type="entry name" value="DNA-directed RNA polymerase"/>
    <property type="match status" value="1"/>
</dbReference>
<dbReference type="InterPro" id="IPR046950">
    <property type="entry name" value="DNA-dir_Rpol_C_phage-type"/>
</dbReference>
<evidence type="ECO:0000256" key="11">
    <source>
        <dbReference type="RuleBase" id="RU003805"/>
    </source>
</evidence>
<dbReference type="InterPro" id="IPR043502">
    <property type="entry name" value="DNA/RNA_pol_sf"/>
</dbReference>
<evidence type="ECO:0000256" key="4">
    <source>
        <dbReference type="ARBA" id="ARBA00022478"/>
    </source>
</evidence>
<dbReference type="PROSITE" id="PS00489">
    <property type="entry name" value="RNA_POL_PHAGE_2"/>
    <property type="match status" value="1"/>
</dbReference>
<sequence length="1434" mass="162274">MLSRAARRKATPNPHQARIFCNQGCQNLLLRSSNHFKELRHVSVVPTLQRPGLSQKKALQEMLSRPSRRELATAFSFTSDEVPFEKMNGPPPSIIGMGNRMARPDNNSKFGSPDLYNMDNNLESRVLKIRPGKLGISGDYTEVVSVFEACVHVGRLERARNILDKLNEKGFLTDFESTRCINLYLRAAVEHIMMNPRQELQMQILHRWFETSVKVYGVSYDSETVGYMVKLSLQSIKGRRDRLVQQYMDFLDEESFLELIEAGILTEQEIGHVTRIHPKFNFALELGGEQYEKNTTDKKYMDKVAKGSSESSVLETKQKGLGLTSLKKSLSIFSELMKDGIDLSKADKLFKREVQQRLEVDAVDSAIDRWREENNLLTKMGLNPSLQSGALGAKMWKWKVELEERLVEEISLVNDAEDSEHKGRSDIDRCMYGPLLRILPASQLAAITIIACMTLMGQHTDKRTPLSTVVLEIGKNIEDESTMYLLQKAQKENMWPTELKRRLNPEFYVKLKRSRGAGAAAKHMNRYFAEEGAKPWPLPLKAKVGAVLMSHLMEVAKVSARVKHPETNEELVQVQSAFTHAHQYKKGKKTGIVIMNKVLIEQLQREPVHSLLAKHLPMVVEPDDWRGFEKGGYIVYPARIMRIKQGDEEQRHYCEAAISQGEMSKVVQGLNVLGKTSWRINQQVFDIMLQAWNTGEAIANFPPLNPKIDVPPEPVSTTDPLERGRWIRKVKIAQNIKTGMHSQRCFQNFQLEIAQALKDKEFYFPHNVDFRGRAYPLPPYLNHIGADHCRGLLIFGRGKQLGESGLKWLKIHISNVYGYDKASLQDRESFTSSKLEEIYDSALNPMNGKKWWLEAEDPWQCLAACIELKNALESPDPTKFVSHLPVHQDGTCNGLQHYAALGGDTWGAKQVNLEPGEKPADVYSAVADLVRIDIAKDKEAGNPLAAALEGKITRKTVKQTVMTNVYGVTFIGASAQVRKQLAASQTTPSIDQPESESQNRHNDAAYVARKIFTALSTMFRGAHDIQYWLAECATRITTSLNAQQISRLEAEWDNLYKSHIESLESESNGKKSSRHSKIDDMLMFKSGVIWTSPLGLPVVQPYRTLKGKVVRTNMQNINLCEPSKNSPVSKRKQLQGFPPNFIHSLDASHMILSAIGCDKLGLSFAAVHDSFWTHACDIDVMNNVLRESFIEIHSEDIIGRLSSEFKARYHDSMYLAQIKAGTPVHRKIVAWRSSQRILSNIKSSKASGKSFIRANELLLEFKRIKLLASSNPKDVEEGNSMETPGSIYQLYCDEKDEFECSNSKDVEIEREQTDQDKQCDLMTYQSNEEMVDTLGEADENSDDGGHDGVDAESDDYADILAEVEAEVEAELMADSSEFDAEFTKFEKSLNKSTIKAAKKIRRVDHIWLPLTIPKIPEKGDFDVTRLRESKYFFS</sequence>
<dbReference type="GO" id="GO:0034245">
    <property type="term" value="C:mitochondrial DNA-directed RNA polymerase complex"/>
    <property type="evidence" value="ECO:0007669"/>
    <property type="project" value="TreeGrafter"/>
</dbReference>
<dbReference type="Pfam" id="PF14700">
    <property type="entry name" value="RPOL_N"/>
    <property type="match status" value="1"/>
</dbReference>
<evidence type="ECO:0000256" key="6">
    <source>
        <dbReference type="ARBA" id="ARBA00022695"/>
    </source>
</evidence>
<dbReference type="InterPro" id="IPR002092">
    <property type="entry name" value="DNA-dir_Rpol_phage-type"/>
</dbReference>
<evidence type="ECO:0000259" key="12">
    <source>
        <dbReference type="SMART" id="SM01311"/>
    </source>
</evidence>
<dbReference type="HOGENOM" id="CLU_003364_1_0_1"/>
<comment type="caution">
    <text evidence="13">The sequence shown here is derived from an EMBL/GenBank/DDBJ whole genome shotgun (WGS) entry which is preliminary data.</text>
</comment>
<keyword evidence="4 11" id="KW-0240">DNA-directed RNA polymerase</keyword>
<dbReference type="GO" id="GO:0001018">
    <property type="term" value="F:mitochondrial promoter sequence-specific DNA binding"/>
    <property type="evidence" value="ECO:0007669"/>
    <property type="project" value="TreeGrafter"/>
</dbReference>
<evidence type="ECO:0000256" key="5">
    <source>
        <dbReference type="ARBA" id="ARBA00022679"/>
    </source>
</evidence>
<dbReference type="SUPFAM" id="SSF56672">
    <property type="entry name" value="DNA/RNA polymerases"/>
    <property type="match status" value="1"/>
</dbReference>
<gene>
    <name evidence="13" type="ORF">BGHDH14_bgh06417</name>
</gene>
<keyword evidence="9 11" id="KW-0804">Transcription</keyword>
<reference evidence="13 14" key="1">
    <citation type="journal article" date="2010" name="Science">
        <title>Genome expansion and gene loss in powdery mildew fungi reveal tradeoffs in extreme parasitism.</title>
        <authorList>
            <person name="Spanu P.D."/>
            <person name="Abbott J.C."/>
            <person name="Amselem J."/>
            <person name="Burgis T.A."/>
            <person name="Soanes D.M."/>
            <person name="Stueber K."/>
            <person name="Ver Loren van Themaat E."/>
            <person name="Brown J.K.M."/>
            <person name="Butcher S.A."/>
            <person name="Gurr S.J."/>
            <person name="Lebrun M.-H."/>
            <person name="Ridout C.J."/>
            <person name="Schulze-Lefert P."/>
            <person name="Talbot N.J."/>
            <person name="Ahmadinejad N."/>
            <person name="Ametz C."/>
            <person name="Barton G.R."/>
            <person name="Benjdia M."/>
            <person name="Bidzinski P."/>
            <person name="Bindschedler L.V."/>
            <person name="Both M."/>
            <person name="Brewer M.T."/>
            <person name="Cadle-Davidson L."/>
            <person name="Cadle-Davidson M.M."/>
            <person name="Collemare J."/>
            <person name="Cramer R."/>
            <person name="Frenkel O."/>
            <person name="Godfrey D."/>
            <person name="Harriman J."/>
            <person name="Hoede C."/>
            <person name="King B.C."/>
            <person name="Klages S."/>
            <person name="Kleemann J."/>
            <person name="Knoll D."/>
            <person name="Koti P.S."/>
            <person name="Kreplak J."/>
            <person name="Lopez-Ruiz F.J."/>
            <person name="Lu X."/>
            <person name="Maekawa T."/>
            <person name="Mahanil S."/>
            <person name="Micali C."/>
            <person name="Milgroom M.G."/>
            <person name="Montana G."/>
            <person name="Noir S."/>
            <person name="O'Connell R.J."/>
            <person name="Oberhaensli S."/>
            <person name="Parlange F."/>
            <person name="Pedersen C."/>
            <person name="Quesneville H."/>
            <person name="Reinhardt R."/>
            <person name="Rott M."/>
            <person name="Sacristan S."/>
            <person name="Schmidt S.M."/>
            <person name="Schoen M."/>
            <person name="Skamnioti P."/>
            <person name="Sommer H."/>
            <person name="Stephens A."/>
            <person name="Takahara H."/>
            <person name="Thordal-Christensen H."/>
            <person name="Vigouroux M."/>
            <person name="Wessling R."/>
            <person name="Wicker T."/>
            <person name="Panstruga R."/>
        </authorList>
    </citation>
    <scope>NUCLEOTIDE SEQUENCE [LARGE SCALE GENOMIC DNA]</scope>
    <source>
        <strain evidence="13">DH14</strain>
    </source>
</reference>
<dbReference type="SMART" id="SM01311">
    <property type="entry name" value="RPOL_N"/>
    <property type="match status" value="1"/>
</dbReference>
<dbReference type="Gene3D" id="1.10.287.280">
    <property type="match status" value="1"/>
</dbReference>
<evidence type="ECO:0000256" key="7">
    <source>
        <dbReference type="ARBA" id="ARBA00022946"/>
    </source>
</evidence>
<dbReference type="InterPro" id="IPR037159">
    <property type="entry name" value="RNA_POL_N_sf"/>
</dbReference>
<protein>
    <recommendedName>
        <fullName evidence="11">DNA-directed RNA polymerase</fullName>
        <ecNumber evidence="11">2.7.7.6</ecNumber>
    </recommendedName>
</protein>
<accession>N1J6V7</accession>
<dbReference type="GO" id="GO:0003899">
    <property type="term" value="F:DNA-directed RNA polymerase activity"/>
    <property type="evidence" value="ECO:0007669"/>
    <property type="project" value="UniProtKB-EC"/>
</dbReference>
<dbReference type="PANTHER" id="PTHR10102:SF0">
    <property type="entry name" value="DNA-DIRECTED RNA POLYMERASE, MITOCHONDRIAL"/>
    <property type="match status" value="1"/>
</dbReference>
<keyword evidence="7" id="KW-0809">Transit peptide</keyword>
<comment type="subcellular location">
    <subcellularLocation>
        <location evidence="2">Mitochondrion</location>
    </subcellularLocation>
</comment>
<dbReference type="Gene3D" id="1.10.1320.10">
    <property type="entry name" value="DNA-directed RNA polymerase, N-terminal domain"/>
    <property type="match status" value="1"/>
</dbReference>
<organism evidence="13 14">
    <name type="scientific">Blumeria graminis f. sp. hordei (strain DH14)</name>
    <name type="common">Barley powdery mildew</name>
    <name type="synonym">Oidium monilioides f. sp. hordei</name>
    <dbReference type="NCBI Taxonomy" id="546991"/>
    <lineage>
        <taxon>Eukaryota</taxon>
        <taxon>Fungi</taxon>
        <taxon>Dikarya</taxon>
        <taxon>Ascomycota</taxon>
        <taxon>Pezizomycotina</taxon>
        <taxon>Leotiomycetes</taxon>
        <taxon>Erysiphales</taxon>
        <taxon>Erysiphaceae</taxon>
        <taxon>Blumeria</taxon>
        <taxon>Blumeria hordei</taxon>
    </lineage>
</organism>
<dbReference type="Gene3D" id="1.10.150.20">
    <property type="entry name" value="5' to 3' exonuclease, C-terminal subdomain"/>
    <property type="match status" value="1"/>
</dbReference>
<dbReference type="Pfam" id="PF00940">
    <property type="entry name" value="RNA_pol"/>
    <property type="match status" value="1"/>
</dbReference>
<evidence type="ECO:0000256" key="3">
    <source>
        <dbReference type="ARBA" id="ARBA00009493"/>
    </source>
</evidence>
<proteinExistence type="inferred from homology"/>
<dbReference type="GO" id="GO:0006390">
    <property type="term" value="P:mitochondrial transcription"/>
    <property type="evidence" value="ECO:0007669"/>
    <property type="project" value="TreeGrafter"/>
</dbReference>
<evidence type="ECO:0000313" key="14">
    <source>
        <dbReference type="Proteomes" id="UP000015441"/>
    </source>
</evidence>
<dbReference type="eggNOG" id="KOG1038">
    <property type="taxonomic scope" value="Eukaryota"/>
</dbReference>
<evidence type="ECO:0000256" key="2">
    <source>
        <dbReference type="ARBA" id="ARBA00004173"/>
    </source>
</evidence>
<keyword evidence="5 11" id="KW-0808">Transferase</keyword>
<dbReference type="PROSITE" id="PS00900">
    <property type="entry name" value="RNA_POL_PHAGE_1"/>
    <property type="match status" value="1"/>
</dbReference>
<dbReference type="EC" id="2.7.7.6" evidence="11"/>
<evidence type="ECO:0000256" key="9">
    <source>
        <dbReference type="ARBA" id="ARBA00023163"/>
    </source>
</evidence>
<dbReference type="InterPro" id="IPR029262">
    <property type="entry name" value="RPOL_N"/>
</dbReference>
<keyword evidence="14" id="KW-1185">Reference proteome</keyword>
<dbReference type="PANTHER" id="PTHR10102">
    <property type="entry name" value="DNA-DIRECTED RNA POLYMERASE, MITOCHONDRIAL"/>
    <property type="match status" value="1"/>
</dbReference>
<evidence type="ECO:0000256" key="8">
    <source>
        <dbReference type="ARBA" id="ARBA00023128"/>
    </source>
</evidence>
<feature type="domain" description="DNA-directed RNA polymerase N-terminal" evidence="12">
    <location>
        <begin position="353"/>
        <end position="675"/>
    </location>
</feature>
<dbReference type="EMBL" id="CAUH01001883">
    <property type="protein sequence ID" value="CCU75925.1"/>
    <property type="molecule type" value="Genomic_DNA"/>
</dbReference>
<comment type="function">
    <text evidence="1 11">DNA-dependent RNA polymerase catalyzes the transcription of DNA into RNA using the four ribonucleoside triphosphates as substrates.</text>
</comment>